<keyword evidence="4 10" id="KW-0812">Transmembrane</keyword>
<feature type="repeat" description="Solcar" evidence="10">
    <location>
        <begin position="282"/>
        <end position="376"/>
    </location>
</feature>
<evidence type="ECO:0000256" key="5">
    <source>
        <dbReference type="ARBA" id="ARBA00022737"/>
    </source>
</evidence>
<dbReference type="GO" id="GO:0005743">
    <property type="term" value="C:mitochondrial inner membrane"/>
    <property type="evidence" value="ECO:0007669"/>
    <property type="project" value="UniProtKB-SubCell"/>
</dbReference>
<dbReference type="GO" id="GO:1990542">
    <property type="term" value="P:mitochondrial transmembrane transport"/>
    <property type="evidence" value="ECO:0007669"/>
    <property type="project" value="InterPro"/>
</dbReference>
<evidence type="ECO:0000256" key="4">
    <source>
        <dbReference type="ARBA" id="ARBA00022692"/>
    </source>
</evidence>
<evidence type="ECO:0000256" key="10">
    <source>
        <dbReference type="PROSITE-ProRule" id="PRU00282"/>
    </source>
</evidence>
<dbReference type="GO" id="GO:0031921">
    <property type="term" value="P:pyridoxal phosphate transport"/>
    <property type="evidence" value="ECO:0007669"/>
    <property type="project" value="EnsemblFungi"/>
</dbReference>
<organism evidence="13 14">
    <name type="scientific">Wickerhamomyces anomalus (strain ATCC 58044 / CBS 1984 / NCYC 433 / NRRL Y-366-8)</name>
    <name type="common">Yeast</name>
    <name type="synonym">Hansenula anomala</name>
    <dbReference type="NCBI Taxonomy" id="683960"/>
    <lineage>
        <taxon>Eukaryota</taxon>
        <taxon>Fungi</taxon>
        <taxon>Dikarya</taxon>
        <taxon>Ascomycota</taxon>
        <taxon>Saccharomycotina</taxon>
        <taxon>Saccharomycetes</taxon>
        <taxon>Phaffomycetales</taxon>
        <taxon>Wickerhamomycetaceae</taxon>
        <taxon>Wickerhamomyces</taxon>
    </lineage>
</organism>
<dbReference type="PROSITE" id="PS50920">
    <property type="entry name" value="SOLCAR"/>
    <property type="match status" value="3"/>
</dbReference>
<dbReference type="GO" id="GO:0030170">
    <property type="term" value="F:pyridoxal phosphate binding"/>
    <property type="evidence" value="ECO:0007669"/>
    <property type="project" value="EnsemblFungi"/>
</dbReference>
<dbReference type="InterPro" id="IPR002067">
    <property type="entry name" value="MCP"/>
</dbReference>
<feature type="region of interest" description="Disordered" evidence="12">
    <location>
        <begin position="16"/>
        <end position="37"/>
    </location>
</feature>
<keyword evidence="3 11" id="KW-0813">Transport</keyword>
<reference evidence="13 14" key="1">
    <citation type="journal article" date="2016" name="Proc. Natl. Acad. Sci. U.S.A.">
        <title>Comparative genomics of biotechnologically important yeasts.</title>
        <authorList>
            <person name="Riley R."/>
            <person name="Haridas S."/>
            <person name="Wolfe K.H."/>
            <person name="Lopes M.R."/>
            <person name="Hittinger C.T."/>
            <person name="Goeker M."/>
            <person name="Salamov A.A."/>
            <person name="Wisecaver J.H."/>
            <person name="Long T.M."/>
            <person name="Calvey C.H."/>
            <person name="Aerts A.L."/>
            <person name="Barry K.W."/>
            <person name="Choi C."/>
            <person name="Clum A."/>
            <person name="Coughlan A.Y."/>
            <person name="Deshpande S."/>
            <person name="Douglass A.P."/>
            <person name="Hanson S.J."/>
            <person name="Klenk H.-P."/>
            <person name="LaButti K.M."/>
            <person name="Lapidus A."/>
            <person name="Lindquist E.A."/>
            <person name="Lipzen A.M."/>
            <person name="Meier-Kolthoff J.P."/>
            <person name="Ohm R.A."/>
            <person name="Otillar R.P."/>
            <person name="Pangilinan J.L."/>
            <person name="Peng Y."/>
            <person name="Rokas A."/>
            <person name="Rosa C.A."/>
            <person name="Scheuner C."/>
            <person name="Sibirny A.A."/>
            <person name="Slot J.C."/>
            <person name="Stielow J.B."/>
            <person name="Sun H."/>
            <person name="Kurtzman C.P."/>
            <person name="Blackwell M."/>
            <person name="Grigoriev I.V."/>
            <person name="Jeffries T.W."/>
        </authorList>
    </citation>
    <scope>NUCLEOTIDE SEQUENCE [LARGE SCALE GENOMIC DNA]</scope>
    <source>
        <strain evidence="14">ATCC 58044 / CBS 1984 / NCYC 433 / NRRL Y-366-8</strain>
    </source>
</reference>
<proteinExistence type="inferred from homology"/>
<keyword evidence="9 10" id="KW-0472">Membrane</keyword>
<dbReference type="PRINTS" id="PR00926">
    <property type="entry name" value="MITOCARRIER"/>
</dbReference>
<dbReference type="STRING" id="683960.A0A1E3P0R5"/>
<protein>
    <recommendedName>
        <fullName evidence="15">Mitochondrial carrier protein</fullName>
    </recommendedName>
</protein>
<dbReference type="SUPFAM" id="SSF103506">
    <property type="entry name" value="Mitochondrial carrier"/>
    <property type="match status" value="1"/>
</dbReference>
<accession>A0A1E3P0R5</accession>
<evidence type="ECO:0000256" key="2">
    <source>
        <dbReference type="ARBA" id="ARBA00006375"/>
    </source>
</evidence>
<evidence type="ECO:0000256" key="8">
    <source>
        <dbReference type="ARBA" id="ARBA00023128"/>
    </source>
</evidence>
<dbReference type="GO" id="GO:0006879">
    <property type="term" value="P:intracellular iron ion homeostasis"/>
    <property type="evidence" value="ECO:0007669"/>
    <property type="project" value="EnsemblFungi"/>
</dbReference>
<comment type="subcellular location">
    <subcellularLocation>
        <location evidence="1">Mitochondrion inner membrane</location>
        <topology evidence="1">Multi-pass membrane protein</topology>
    </subcellularLocation>
</comment>
<dbReference type="Gene3D" id="1.50.40.10">
    <property type="entry name" value="Mitochondrial carrier domain"/>
    <property type="match status" value="2"/>
</dbReference>
<evidence type="ECO:0000313" key="14">
    <source>
        <dbReference type="Proteomes" id="UP000094112"/>
    </source>
</evidence>
<evidence type="ECO:0000256" key="11">
    <source>
        <dbReference type="RuleBase" id="RU000488"/>
    </source>
</evidence>
<name>A0A1E3P0R5_WICAA</name>
<sequence length="383" mass="41939">MSSEIAGVIEETEDLHLFPSKSPSTPPPTSSTQTKTRDITLTERMISACSGSIITSLIVTPLDVVRVRLQQQELLLPSTNCCKKQVFWEAPIAATSAAISSTLGNNKSPGCVTSDNVCITDKKMNGTWNAIYQISKSEGPTTLWRGLSLTLLMAAPANIVYFTGYEVLRDNSPIKHYDVLNPLLCGSIARVLAGTTVAPIELLKTRLQSIPSSAQNKTNALKNLLQNASQELKTKGPKTLFKGLELTLWRDVPFSGIYWASYEYFKNCFSNNLNVMANDEYNLFLHSFLSGSISGSIAALATNPFDVGKTRLQISIENNNGTLGTTSKNPSMFKFMSDIWKFEGFGALYVGIVPRVLKIAPSCAIMISSYELGKRFFSKTNVD</sequence>
<evidence type="ECO:0008006" key="15">
    <source>
        <dbReference type="Google" id="ProtNLM"/>
    </source>
</evidence>
<dbReference type="PANTHER" id="PTHR45760:SF2">
    <property type="entry name" value="FI19922P1-RELATED"/>
    <property type="match status" value="1"/>
</dbReference>
<dbReference type="Pfam" id="PF00153">
    <property type="entry name" value="Mito_carr"/>
    <property type="match status" value="4"/>
</dbReference>
<evidence type="ECO:0000313" key="13">
    <source>
        <dbReference type="EMBL" id="ODQ58918.1"/>
    </source>
</evidence>
<keyword evidence="6" id="KW-0999">Mitochondrion inner membrane</keyword>
<dbReference type="AlphaFoldDB" id="A0A1E3P0R5"/>
<keyword evidence="14" id="KW-1185">Reference proteome</keyword>
<keyword evidence="8" id="KW-0496">Mitochondrion</keyword>
<dbReference type="EMBL" id="KV454211">
    <property type="protein sequence ID" value="ODQ58918.1"/>
    <property type="molecule type" value="Genomic_DNA"/>
</dbReference>
<evidence type="ECO:0000256" key="6">
    <source>
        <dbReference type="ARBA" id="ARBA00022792"/>
    </source>
</evidence>
<feature type="repeat" description="Solcar" evidence="10">
    <location>
        <begin position="39"/>
        <end position="171"/>
    </location>
</feature>
<evidence type="ECO:0000256" key="1">
    <source>
        <dbReference type="ARBA" id="ARBA00004448"/>
    </source>
</evidence>
<dbReference type="OrthoDB" id="1747031at2759"/>
<dbReference type="InterPro" id="IPR023395">
    <property type="entry name" value="MCP_dom_sf"/>
</dbReference>
<evidence type="ECO:0000256" key="3">
    <source>
        <dbReference type="ARBA" id="ARBA00022448"/>
    </source>
</evidence>
<dbReference type="GeneID" id="30200794"/>
<evidence type="ECO:0000256" key="12">
    <source>
        <dbReference type="SAM" id="MobiDB-lite"/>
    </source>
</evidence>
<dbReference type="PANTHER" id="PTHR45760">
    <property type="entry name" value="FI19922P1-RELATED"/>
    <property type="match status" value="1"/>
</dbReference>
<keyword evidence="7" id="KW-1133">Transmembrane helix</keyword>
<evidence type="ECO:0000256" key="9">
    <source>
        <dbReference type="ARBA" id="ARBA00023136"/>
    </source>
</evidence>
<dbReference type="Proteomes" id="UP000094112">
    <property type="component" value="Unassembled WGS sequence"/>
</dbReference>
<feature type="repeat" description="Solcar" evidence="10">
    <location>
        <begin position="177"/>
        <end position="268"/>
    </location>
</feature>
<dbReference type="InterPro" id="IPR045315">
    <property type="entry name" value="Mtm1-like"/>
</dbReference>
<dbReference type="RefSeq" id="XP_019038125.1">
    <property type="nucleotide sequence ID" value="XM_019183548.1"/>
</dbReference>
<comment type="similarity">
    <text evidence="2 11">Belongs to the mitochondrial carrier (TC 2.A.29) family.</text>
</comment>
<evidence type="ECO:0000256" key="7">
    <source>
        <dbReference type="ARBA" id="ARBA00022989"/>
    </source>
</evidence>
<keyword evidence="5" id="KW-0677">Repeat</keyword>
<dbReference type="InterPro" id="IPR018108">
    <property type="entry name" value="MCP_transmembrane"/>
</dbReference>
<gene>
    <name evidence="13" type="ORF">WICANDRAFT_63425</name>
</gene>